<proteinExistence type="predicted"/>
<gene>
    <name evidence="1" type="ORF">CCAX7_61750</name>
</gene>
<name>A0A402CWF6_9BACT</name>
<sequence length="225" mass="24781">MPQFDRPDGTAGIPIGSSDGDAVAYAFLEDLEKNGDDERTLKAWFARYPDHAEDLTELAVCRHLTEDTETDSDAEVEERIGAVGDQVLAVFFPGFSLAIRAARNAVPPLTNLLDRARSLGIQPRQLAATLRIDTTVLAKLNQRRIDLNTIPIILVDRIAEQLDYASEAIVTYLRSDPRLSAQASYKARSAPRVSDSAQESFADALSTASSLTEADREFWTKQLEV</sequence>
<dbReference type="AlphaFoldDB" id="A0A402CWF6"/>
<dbReference type="EMBL" id="AP025739">
    <property type="protein sequence ID" value="BDI34124.1"/>
    <property type="molecule type" value="Genomic_DNA"/>
</dbReference>
<dbReference type="RefSeq" id="WP_119321666.1">
    <property type="nucleotide sequence ID" value="NZ_AP025739.1"/>
</dbReference>
<organism evidence="1 2">
    <name type="scientific">Capsulimonas corticalis</name>
    <dbReference type="NCBI Taxonomy" id="2219043"/>
    <lineage>
        <taxon>Bacteria</taxon>
        <taxon>Bacillati</taxon>
        <taxon>Armatimonadota</taxon>
        <taxon>Armatimonadia</taxon>
        <taxon>Capsulimonadales</taxon>
        <taxon>Capsulimonadaceae</taxon>
        <taxon>Capsulimonas</taxon>
    </lineage>
</organism>
<keyword evidence="2" id="KW-1185">Reference proteome</keyword>
<reference evidence="1 2" key="1">
    <citation type="journal article" date="2019" name="Int. J. Syst. Evol. Microbiol.">
        <title>Capsulimonas corticalis gen. nov., sp. nov., an aerobic capsulated bacterium, of a novel bacterial order, Capsulimonadales ord. nov., of the class Armatimonadia of the phylum Armatimonadetes.</title>
        <authorList>
            <person name="Li J."/>
            <person name="Kudo C."/>
            <person name="Tonouchi A."/>
        </authorList>
    </citation>
    <scope>NUCLEOTIDE SEQUENCE [LARGE SCALE GENOMIC DNA]</scope>
    <source>
        <strain evidence="1 2">AX-7</strain>
    </source>
</reference>
<evidence type="ECO:0000313" key="1">
    <source>
        <dbReference type="EMBL" id="BDI34124.1"/>
    </source>
</evidence>
<accession>A0A402CWF6</accession>
<dbReference type="Proteomes" id="UP000287394">
    <property type="component" value="Chromosome"/>
</dbReference>
<dbReference type="KEGG" id="ccot:CCAX7_61750"/>
<evidence type="ECO:0000313" key="2">
    <source>
        <dbReference type="Proteomes" id="UP000287394"/>
    </source>
</evidence>
<protein>
    <submittedName>
        <fullName evidence="1">Uncharacterized protein</fullName>
    </submittedName>
</protein>